<evidence type="ECO:0000256" key="6">
    <source>
        <dbReference type="ARBA" id="ARBA00022825"/>
    </source>
</evidence>
<dbReference type="InterPro" id="IPR050850">
    <property type="entry name" value="Peptidase_S1_Elastase_sf"/>
</dbReference>
<evidence type="ECO:0000313" key="17">
    <source>
        <dbReference type="Proteomes" id="UP001239994"/>
    </source>
</evidence>
<dbReference type="InterPro" id="IPR033116">
    <property type="entry name" value="TRYPSIN_SER"/>
</dbReference>
<dbReference type="Pfam" id="PF00089">
    <property type="entry name" value="Trypsin"/>
    <property type="match status" value="1"/>
</dbReference>
<dbReference type="GO" id="GO:0004252">
    <property type="term" value="F:serine-type endopeptidase activity"/>
    <property type="evidence" value="ECO:0007669"/>
    <property type="project" value="UniProtKB-EC"/>
</dbReference>
<evidence type="ECO:0000256" key="9">
    <source>
        <dbReference type="ARBA" id="ARBA00036026"/>
    </source>
</evidence>
<feature type="domain" description="Peptidase S1" evidence="15">
    <location>
        <begin position="1"/>
        <end position="222"/>
    </location>
</feature>
<feature type="coiled-coil region" evidence="12">
    <location>
        <begin position="727"/>
        <end position="917"/>
    </location>
</feature>
<keyword evidence="6 11" id="KW-0720">Serine protease</keyword>
<evidence type="ECO:0000259" key="14">
    <source>
        <dbReference type="PROSITE" id="PS50006"/>
    </source>
</evidence>
<evidence type="ECO:0000256" key="12">
    <source>
        <dbReference type="SAM" id="Coils"/>
    </source>
</evidence>
<evidence type="ECO:0000256" key="5">
    <source>
        <dbReference type="ARBA" id="ARBA00022801"/>
    </source>
</evidence>
<dbReference type="PANTHER" id="PTHR24257">
    <property type="entry name" value="CHYMOTRYPSIN-LIKE ELASTASE FAMILY MEMBER"/>
    <property type="match status" value="1"/>
</dbReference>
<dbReference type="PANTHER" id="PTHR24257:SF19">
    <property type="entry name" value="CHYMOTRYPSIN-LIKE ELASTASE FAMILY MEMBER 2B"/>
    <property type="match status" value="1"/>
</dbReference>
<dbReference type="SUPFAM" id="SSF49879">
    <property type="entry name" value="SMAD/FHA domain"/>
    <property type="match status" value="1"/>
</dbReference>
<dbReference type="PRINTS" id="PR00722">
    <property type="entry name" value="CHYMOTRYPSIN"/>
</dbReference>
<keyword evidence="7" id="KW-0865">Zymogen</keyword>
<dbReference type="InterPro" id="IPR008984">
    <property type="entry name" value="SMAD_FHA_dom_sf"/>
</dbReference>
<evidence type="ECO:0000259" key="15">
    <source>
        <dbReference type="PROSITE" id="PS50240"/>
    </source>
</evidence>
<evidence type="ECO:0000256" key="3">
    <source>
        <dbReference type="ARBA" id="ARBA00022670"/>
    </source>
</evidence>
<keyword evidence="5 11" id="KW-0378">Hydrolase</keyword>
<organism evidence="16 17">
    <name type="scientific">Electrophorus voltai</name>
    <dbReference type="NCBI Taxonomy" id="2609070"/>
    <lineage>
        <taxon>Eukaryota</taxon>
        <taxon>Metazoa</taxon>
        <taxon>Chordata</taxon>
        <taxon>Craniata</taxon>
        <taxon>Vertebrata</taxon>
        <taxon>Euteleostomi</taxon>
        <taxon>Actinopterygii</taxon>
        <taxon>Neopterygii</taxon>
        <taxon>Teleostei</taxon>
        <taxon>Ostariophysi</taxon>
        <taxon>Gymnotiformes</taxon>
        <taxon>Gymnotoidei</taxon>
        <taxon>Gymnotidae</taxon>
        <taxon>Electrophorus</taxon>
    </lineage>
</organism>
<feature type="compositionally biased region" description="Pro residues" evidence="13">
    <location>
        <begin position="311"/>
        <end position="320"/>
    </location>
</feature>
<keyword evidence="12" id="KW-0175">Coiled coil</keyword>
<comment type="caution">
    <text evidence="16">The sequence shown here is derived from an EMBL/GenBank/DDBJ whole genome shotgun (WGS) entry which is preliminary data.</text>
</comment>
<feature type="region of interest" description="Disordered" evidence="13">
    <location>
        <begin position="303"/>
        <end position="336"/>
    </location>
</feature>
<dbReference type="SUPFAM" id="SSF50494">
    <property type="entry name" value="Trypsin-like serine proteases"/>
    <property type="match status" value="1"/>
</dbReference>
<evidence type="ECO:0000256" key="13">
    <source>
        <dbReference type="SAM" id="MobiDB-lite"/>
    </source>
</evidence>
<dbReference type="InterPro" id="IPR001314">
    <property type="entry name" value="Peptidase_S1A"/>
</dbReference>
<feature type="coiled-coil region" evidence="12">
    <location>
        <begin position="517"/>
        <end position="644"/>
    </location>
</feature>
<sequence>ASLQYKTSSSYFHTCGGTLISNQWVLTAAHCIGSRTYRVYLGKHSMNTPNEKGSIAIAPAKIIVHELWDSARIRNDIALIKLQTPVQFSDTIKPACLPKDGQVLPNATPCYVTGWGRLWTGGPTPDILQQALLPVVDHQTCSQPDWWGSLVTEKMVCAGGDGLLSSCNGDSGGPLNCQSANGSWDVQGVVSFGSSLGCNYPKKPSVFTRVASYSSWINKNGGVDEHHATIEWNEAENCYVLNDLNSVHGTYVNDCRIHNAAVRLTQGDELHFGYGGSAYQLLMDTSDPLPFLPAQSAVPPARVRSQARSPPITPHPPCKPRPASAGAKRTNSGQKTAELRGHFHRPGCWTIGSERDLCFRALAASRSSHSMQDLFQNKEEGWLGCGMNLNDTLVGEAQRNENVIAALREEVSALRLQLSQSGQSDSDIRHKLRSLAKDIHEKKEEIQQLKEQMLEMQSSSGELTRQAIADRDQSISRLRAQLSNLKGESSKSTALVNSLQKDLLAREKQTVKLAAEVDKLRQDMRHKDAQLSNMSAKLSKMKETMKCQEELQAKEKEVESLKKAVQQLELTLGEKGKELKKRDAEWDSLKQRLVQMAKLLERLSDLAEQKELLRSRIQEMEQKLQEHKENQRMMEEDTEKLKARLNECQSHVENVFMMDSIKSQISALRDESVCPAISWVQTLTLSILISLHTVLQNAVDRLQAAGIEVSETTGGVSGAIKTLCLRHIEVQSEFRSLKAAMEQFEERESQTDELQNRLEAMRQELEQQKLQVAEVENTLKQQIEKMKTNLESARNVEVALRLDMETQEGEWLAKLQEAERRETDLRERVREGECREEQWRGRIKEEEDREGEWIRRVEEALQRGAEEERERSRVEIEEYREQVRQHAHTIVAMEKRVNTAEQTKREMQEERDTLTERLTGCAFDKCPLEALSRLEDGKDTAVLEQSKELQNLEQTVASLRASLGVSQLEVVRQGEVITSLSHDLAQAHARLSDLTGELSEQQKFELETHRALVVDQRMQLSMLTQKLTMATQLVEQKDEELKILTEKLAKTEREKSELNESQAQGYTNLGSLLITPHTKGGFAFPEALRETAVERMARLDMSDALELSESTYVDLARALCEALELSEGQLSGCVPLKHLPPRERERLASLRQEDLEMFRSRLALLSTQNRDKELLLHESQKEIQTLRESHAEGQKLQVEWQTELDTLKQESDKLQLALQHTRAELQQEREHRGNGHRDRKALNMERTEGRSKRVGHHNCVPDESCYKVTVLKRLRQQERRRRREEEADVLRRRQVISTMASPQTSLPLRQQSTELAEAH</sequence>
<protein>
    <recommendedName>
        <fullName evidence="10">pancreatic elastase II</fullName>
        <ecNumber evidence="10">3.4.21.71</ecNumber>
    </recommendedName>
</protein>
<feature type="non-terminal residue" evidence="16">
    <location>
        <position position="1"/>
    </location>
</feature>
<evidence type="ECO:0000256" key="8">
    <source>
        <dbReference type="ARBA" id="ARBA00023157"/>
    </source>
</evidence>
<name>A0AAD9E3S8_9TELE</name>
<keyword evidence="8" id="KW-1015">Disulfide bond</keyword>
<keyword evidence="17" id="KW-1185">Reference proteome</keyword>
<dbReference type="SMART" id="SM00020">
    <property type="entry name" value="Tryp_SPc"/>
    <property type="match status" value="1"/>
</dbReference>
<dbReference type="Gene3D" id="1.10.287.1490">
    <property type="match status" value="1"/>
</dbReference>
<gene>
    <name evidence="16" type="ORF">P4O66_022912</name>
</gene>
<feature type="region of interest" description="Disordered" evidence="13">
    <location>
        <begin position="1293"/>
        <end position="1319"/>
    </location>
</feature>
<feature type="domain" description="FHA" evidence="14">
    <location>
        <begin position="190"/>
        <end position="257"/>
    </location>
</feature>
<dbReference type="FunFam" id="2.40.10.10:FF:000004">
    <property type="entry name" value="Tryptase gamma 1"/>
    <property type="match status" value="1"/>
</dbReference>
<evidence type="ECO:0000256" key="1">
    <source>
        <dbReference type="ARBA" id="ARBA00004613"/>
    </source>
</evidence>
<keyword evidence="2" id="KW-0964">Secreted</keyword>
<proteinExistence type="predicted"/>
<dbReference type="InterPro" id="IPR009003">
    <property type="entry name" value="Peptidase_S1_PA"/>
</dbReference>
<evidence type="ECO:0000256" key="4">
    <source>
        <dbReference type="ARBA" id="ARBA00022729"/>
    </source>
</evidence>
<dbReference type="GO" id="GO:0005615">
    <property type="term" value="C:extracellular space"/>
    <property type="evidence" value="ECO:0007669"/>
    <property type="project" value="TreeGrafter"/>
</dbReference>
<dbReference type="PROSITE" id="PS00135">
    <property type="entry name" value="TRYPSIN_SER"/>
    <property type="match status" value="1"/>
</dbReference>
<comment type="subcellular location">
    <subcellularLocation>
        <location evidence="1">Secreted</location>
    </subcellularLocation>
</comment>
<feature type="compositionally biased region" description="Basic and acidic residues" evidence="13">
    <location>
        <begin position="1223"/>
        <end position="1251"/>
    </location>
</feature>
<dbReference type="Proteomes" id="UP001239994">
    <property type="component" value="Unassembled WGS sequence"/>
</dbReference>
<dbReference type="InterPro" id="IPR001254">
    <property type="entry name" value="Trypsin_dom"/>
</dbReference>
<dbReference type="GO" id="GO:0006508">
    <property type="term" value="P:proteolysis"/>
    <property type="evidence" value="ECO:0007669"/>
    <property type="project" value="UniProtKB-KW"/>
</dbReference>
<keyword evidence="3 11" id="KW-0645">Protease</keyword>
<dbReference type="Gene3D" id="2.40.10.10">
    <property type="entry name" value="Trypsin-like serine proteases"/>
    <property type="match status" value="2"/>
</dbReference>
<evidence type="ECO:0000313" key="16">
    <source>
        <dbReference type="EMBL" id="KAK1801212.1"/>
    </source>
</evidence>
<evidence type="ECO:0000256" key="11">
    <source>
        <dbReference type="RuleBase" id="RU363034"/>
    </source>
</evidence>
<dbReference type="EMBL" id="JAROKS010000009">
    <property type="protein sequence ID" value="KAK1801212.1"/>
    <property type="molecule type" value="Genomic_DNA"/>
</dbReference>
<evidence type="ECO:0000256" key="7">
    <source>
        <dbReference type="ARBA" id="ARBA00023145"/>
    </source>
</evidence>
<dbReference type="PROSITE" id="PS50006">
    <property type="entry name" value="FHA_DOMAIN"/>
    <property type="match status" value="1"/>
</dbReference>
<feature type="coiled-coil region" evidence="12">
    <location>
        <begin position="1027"/>
        <end position="1061"/>
    </location>
</feature>
<dbReference type="InterPro" id="IPR018114">
    <property type="entry name" value="TRYPSIN_HIS"/>
</dbReference>
<feature type="region of interest" description="Disordered" evidence="13">
    <location>
        <begin position="1223"/>
        <end position="1256"/>
    </location>
</feature>
<feature type="coiled-coil region" evidence="12">
    <location>
        <begin position="397"/>
        <end position="466"/>
    </location>
</feature>
<keyword evidence="4" id="KW-0732">Signal</keyword>
<comment type="catalytic activity">
    <reaction evidence="9">
        <text>Preferential cleavage: Leu-|-Xaa, Met-|-Xaa and Phe-|-Xaa. Hydrolyzes elastin.</text>
        <dbReference type="EC" id="3.4.21.71"/>
    </reaction>
</comment>
<evidence type="ECO:0000256" key="2">
    <source>
        <dbReference type="ARBA" id="ARBA00022525"/>
    </source>
</evidence>
<dbReference type="CDD" id="cd00190">
    <property type="entry name" value="Tryp_SPc"/>
    <property type="match status" value="1"/>
</dbReference>
<feature type="compositionally biased region" description="Polar residues" evidence="13">
    <location>
        <begin position="1295"/>
        <end position="1319"/>
    </location>
</feature>
<dbReference type="InterPro" id="IPR000253">
    <property type="entry name" value="FHA_dom"/>
</dbReference>
<reference evidence="16" key="1">
    <citation type="submission" date="2023-03" db="EMBL/GenBank/DDBJ databases">
        <title>Electrophorus voltai genome.</title>
        <authorList>
            <person name="Bian C."/>
        </authorList>
    </citation>
    <scope>NUCLEOTIDE SEQUENCE</scope>
    <source>
        <strain evidence="16">CB-2022</strain>
        <tissue evidence="16">Muscle</tissue>
    </source>
</reference>
<evidence type="ECO:0000256" key="10">
    <source>
        <dbReference type="ARBA" id="ARBA00038991"/>
    </source>
</evidence>
<dbReference type="PROSITE" id="PS00134">
    <property type="entry name" value="TRYPSIN_HIS"/>
    <property type="match status" value="1"/>
</dbReference>
<dbReference type="FunFam" id="2.40.10.10:FF:000017">
    <property type="entry name" value="Chymotrypsin-like elastase family member 1"/>
    <property type="match status" value="1"/>
</dbReference>
<dbReference type="InterPro" id="IPR043504">
    <property type="entry name" value="Peptidase_S1_PA_chymotrypsin"/>
</dbReference>
<dbReference type="PROSITE" id="PS50240">
    <property type="entry name" value="TRYPSIN_DOM"/>
    <property type="match status" value="1"/>
</dbReference>
<accession>A0AAD9E3S8</accession>
<dbReference type="EC" id="3.4.21.71" evidence="10"/>